<evidence type="ECO:0000256" key="5">
    <source>
        <dbReference type="ARBA" id="ARBA00023136"/>
    </source>
</evidence>
<keyword evidence="4 6" id="KW-1133">Transmembrane helix</keyword>
<evidence type="ECO:0000313" key="7">
    <source>
        <dbReference type="EMBL" id="KAG5266509.1"/>
    </source>
</evidence>
<dbReference type="PANTHER" id="PTHR14948">
    <property type="entry name" value="NG5"/>
    <property type="match status" value="1"/>
</dbReference>
<dbReference type="InterPro" id="IPR007593">
    <property type="entry name" value="CD225/Dispanin_fam"/>
</dbReference>
<dbReference type="Proteomes" id="UP000823561">
    <property type="component" value="Chromosome 18"/>
</dbReference>
<protein>
    <submittedName>
        <fullName evidence="7">Uncharacterized protein</fullName>
    </submittedName>
</protein>
<comment type="similarity">
    <text evidence="2">Belongs to the CD225/Dispanin family.</text>
</comment>
<evidence type="ECO:0000256" key="3">
    <source>
        <dbReference type="ARBA" id="ARBA00022692"/>
    </source>
</evidence>
<evidence type="ECO:0000256" key="2">
    <source>
        <dbReference type="ARBA" id="ARBA00006843"/>
    </source>
</evidence>
<evidence type="ECO:0000313" key="8">
    <source>
        <dbReference type="Proteomes" id="UP000823561"/>
    </source>
</evidence>
<proteinExistence type="inferred from homology"/>
<dbReference type="AlphaFoldDB" id="A0AAV6FUI9"/>
<keyword evidence="8" id="KW-1185">Reference proteome</keyword>
<keyword evidence="3 6" id="KW-0812">Transmembrane</keyword>
<organism evidence="7 8">
    <name type="scientific">Alosa alosa</name>
    <name type="common">allis shad</name>
    <dbReference type="NCBI Taxonomy" id="278164"/>
    <lineage>
        <taxon>Eukaryota</taxon>
        <taxon>Metazoa</taxon>
        <taxon>Chordata</taxon>
        <taxon>Craniata</taxon>
        <taxon>Vertebrata</taxon>
        <taxon>Euteleostomi</taxon>
        <taxon>Actinopterygii</taxon>
        <taxon>Neopterygii</taxon>
        <taxon>Teleostei</taxon>
        <taxon>Clupei</taxon>
        <taxon>Clupeiformes</taxon>
        <taxon>Clupeoidei</taxon>
        <taxon>Clupeidae</taxon>
        <taxon>Alosa</taxon>
    </lineage>
</organism>
<reference evidence="7" key="1">
    <citation type="submission" date="2020-10" db="EMBL/GenBank/DDBJ databases">
        <title>Chromosome-scale genome assembly of the Allis shad, Alosa alosa.</title>
        <authorList>
            <person name="Margot Z."/>
            <person name="Christophe K."/>
            <person name="Cabau C."/>
            <person name="Louis A."/>
            <person name="Berthelot C."/>
            <person name="Parey E."/>
            <person name="Roest Crollius H."/>
            <person name="Montfort J."/>
            <person name="Robinson-Rechavi M."/>
            <person name="Bucao C."/>
            <person name="Bouchez O."/>
            <person name="Gislard M."/>
            <person name="Lluch J."/>
            <person name="Milhes M."/>
            <person name="Lampietro C."/>
            <person name="Lopez Roques C."/>
            <person name="Donnadieu C."/>
            <person name="Braasch I."/>
            <person name="Desvignes T."/>
            <person name="Postlethwait J."/>
            <person name="Bobe J."/>
            <person name="Guiguen Y."/>
        </authorList>
    </citation>
    <scope>NUCLEOTIDE SEQUENCE</scope>
    <source>
        <strain evidence="7">M-15738</strain>
        <tissue evidence="7">Blood</tissue>
    </source>
</reference>
<feature type="transmembrane region" description="Helical" evidence="6">
    <location>
        <begin position="55"/>
        <end position="72"/>
    </location>
</feature>
<evidence type="ECO:0000256" key="1">
    <source>
        <dbReference type="ARBA" id="ARBA00004370"/>
    </source>
</evidence>
<dbReference type="PANTHER" id="PTHR14948:SF44">
    <property type="entry name" value="PROLINE-RICH TRANSMEMBRANE PROTEIN 1-LIKE"/>
    <property type="match status" value="1"/>
</dbReference>
<evidence type="ECO:0000256" key="6">
    <source>
        <dbReference type="SAM" id="Phobius"/>
    </source>
</evidence>
<dbReference type="Pfam" id="PF04505">
    <property type="entry name" value="CD225"/>
    <property type="match status" value="1"/>
</dbReference>
<sequence>MESSSSNPPSYFGWSIFTTFCCLPLGVAALFFSNEVKIASTTGDTTKAAEASRKAKLFNIIGLAIGAILPFYH</sequence>
<dbReference type="InterPro" id="IPR051423">
    <property type="entry name" value="CD225/Dispanin"/>
</dbReference>
<accession>A0AAV6FUI9</accession>
<dbReference type="EMBL" id="JADWDJ010000018">
    <property type="protein sequence ID" value="KAG5266509.1"/>
    <property type="molecule type" value="Genomic_DNA"/>
</dbReference>
<dbReference type="GO" id="GO:0016020">
    <property type="term" value="C:membrane"/>
    <property type="evidence" value="ECO:0007669"/>
    <property type="project" value="UniProtKB-SubCell"/>
</dbReference>
<comment type="caution">
    <text evidence="7">The sequence shown here is derived from an EMBL/GenBank/DDBJ whole genome shotgun (WGS) entry which is preliminary data.</text>
</comment>
<feature type="non-terminal residue" evidence="7">
    <location>
        <position position="73"/>
    </location>
</feature>
<gene>
    <name evidence="7" type="ORF">AALO_G00232880</name>
</gene>
<keyword evidence="5 6" id="KW-0472">Membrane</keyword>
<comment type="subcellular location">
    <subcellularLocation>
        <location evidence="1">Membrane</location>
    </subcellularLocation>
</comment>
<feature type="transmembrane region" description="Helical" evidence="6">
    <location>
        <begin position="12"/>
        <end position="34"/>
    </location>
</feature>
<evidence type="ECO:0000256" key="4">
    <source>
        <dbReference type="ARBA" id="ARBA00022989"/>
    </source>
</evidence>
<name>A0AAV6FUI9_9TELE</name>